<evidence type="ECO:0000313" key="6">
    <source>
        <dbReference type="EMBL" id="PHH63156.1"/>
    </source>
</evidence>
<dbReference type="PANTHER" id="PTHR11245">
    <property type="entry name" value="STANNIOCALCIN"/>
    <property type="match status" value="1"/>
</dbReference>
<evidence type="ECO:0000256" key="5">
    <source>
        <dbReference type="SAM" id="SignalP"/>
    </source>
</evidence>
<organism evidence="6 7">
    <name type="scientific">Ophiocordyceps australis</name>
    <dbReference type="NCBI Taxonomy" id="1399860"/>
    <lineage>
        <taxon>Eukaryota</taxon>
        <taxon>Fungi</taxon>
        <taxon>Dikarya</taxon>
        <taxon>Ascomycota</taxon>
        <taxon>Pezizomycotina</taxon>
        <taxon>Sordariomycetes</taxon>
        <taxon>Hypocreomycetidae</taxon>
        <taxon>Hypocreales</taxon>
        <taxon>Ophiocordycipitaceae</taxon>
        <taxon>Ophiocordyceps</taxon>
    </lineage>
</organism>
<dbReference type="PANTHER" id="PTHR11245:SF6">
    <property type="entry name" value="DUF19 DOMAIN-CONTAINING PROTEIN"/>
    <property type="match status" value="1"/>
</dbReference>
<comment type="caution">
    <text evidence="6">The sequence shown here is derived from an EMBL/GenBank/DDBJ whole genome shotgun (WGS) entry which is preliminary data.</text>
</comment>
<feature type="chain" id="PRO_5012067085" evidence="5">
    <location>
        <begin position="23"/>
        <end position="408"/>
    </location>
</feature>
<dbReference type="GO" id="GO:0006874">
    <property type="term" value="P:intracellular calcium ion homeostasis"/>
    <property type="evidence" value="ECO:0007669"/>
    <property type="project" value="TreeGrafter"/>
</dbReference>
<proteinExistence type="inferred from homology"/>
<evidence type="ECO:0000313" key="7">
    <source>
        <dbReference type="Proteomes" id="UP000226192"/>
    </source>
</evidence>
<protein>
    <submittedName>
        <fullName evidence="6">Uncharacterized protein</fullName>
    </submittedName>
</protein>
<dbReference type="InterPro" id="IPR004978">
    <property type="entry name" value="Stanniocalcin"/>
</dbReference>
<keyword evidence="7" id="KW-1185">Reference proteome</keyword>
<keyword evidence="4" id="KW-1015">Disulfide bond</keyword>
<keyword evidence="3" id="KW-0372">Hormone</keyword>
<comment type="similarity">
    <text evidence="1">Belongs to the stanniocalcin family.</text>
</comment>
<evidence type="ECO:0000256" key="1">
    <source>
        <dbReference type="ARBA" id="ARBA00008693"/>
    </source>
</evidence>
<dbReference type="STRING" id="1399860.A0A2C5Y635"/>
<name>A0A2C5Y635_9HYPO</name>
<comment type="subunit">
    <text evidence="2">Homodimer; disulfide-linked.</text>
</comment>
<feature type="signal peptide" evidence="5">
    <location>
        <begin position="1"/>
        <end position="22"/>
    </location>
</feature>
<dbReference type="OrthoDB" id="2251794at2759"/>
<accession>A0A2C5Y635</accession>
<evidence type="ECO:0000256" key="4">
    <source>
        <dbReference type="ARBA" id="ARBA00023157"/>
    </source>
</evidence>
<sequence>MKLYQAALFSLLLADSSTSCAAQYEASALMLDGVDETSFNKAHEPFTVRSSFELKPSSCSIGIADARANHRGYDFYHDAVVTPKNIALAGLAAGHVNLAIHCQGVRGQDIAAVYALTIGAIDMPVQVVNAQKQPIVGAEVTARLGAISQQHTTNASGLVTLTNLPAQNIELFVMIPGDQHFQSETVEPKPRLHQVDIKSIKSRDDLGVLDSSRQAKSPMRQPECQDPLRTCDFYVKCAEQTLHCGPNGYPLHWGNNMCHRFQAQLQHYSVPGREWIWNTMACLQRALIAPLDQDGATCDSIQQAAFKSHPTCYIENGVCNLSLSDVKQLIITIHSSLLVPDTIKQILETIKGCARDYLSEIAMRIHGLEAKAARYSDPEAFSYRIQAVLLKRTARYLPTKRADGLLSN</sequence>
<gene>
    <name evidence="6" type="ORF">CDD81_6207</name>
</gene>
<dbReference type="GO" id="GO:0005576">
    <property type="term" value="C:extracellular region"/>
    <property type="evidence" value="ECO:0007669"/>
    <property type="project" value="InterPro"/>
</dbReference>
<reference evidence="6 7" key="1">
    <citation type="submission" date="2017-06" db="EMBL/GenBank/DDBJ databases">
        <title>Ant-infecting Ophiocordyceps genomes reveal a high diversity of potential behavioral manipulation genes and a possible major role for enterotoxins.</title>
        <authorList>
            <person name="De Bekker C."/>
            <person name="Evans H.C."/>
            <person name="Brachmann A."/>
            <person name="Hughes D.P."/>
        </authorList>
    </citation>
    <scope>NUCLEOTIDE SEQUENCE [LARGE SCALE GENOMIC DNA]</scope>
    <source>
        <strain evidence="6 7">Map64</strain>
    </source>
</reference>
<dbReference type="Proteomes" id="UP000226192">
    <property type="component" value="Unassembled WGS sequence"/>
</dbReference>
<evidence type="ECO:0000256" key="3">
    <source>
        <dbReference type="ARBA" id="ARBA00022702"/>
    </source>
</evidence>
<evidence type="ECO:0000256" key="2">
    <source>
        <dbReference type="ARBA" id="ARBA00011748"/>
    </source>
</evidence>
<dbReference type="AlphaFoldDB" id="A0A2C5Y635"/>
<dbReference type="GO" id="GO:0005179">
    <property type="term" value="F:hormone activity"/>
    <property type="evidence" value="ECO:0007669"/>
    <property type="project" value="UniProtKB-KW"/>
</dbReference>
<keyword evidence="5" id="KW-0732">Signal</keyword>
<dbReference type="EMBL" id="NJET01000055">
    <property type="protein sequence ID" value="PHH63156.1"/>
    <property type="molecule type" value="Genomic_DNA"/>
</dbReference>